<name>A0A9W8P6Z3_9AGAR</name>
<feature type="domain" description="C2H2-type" evidence="8">
    <location>
        <begin position="28"/>
        <end position="56"/>
    </location>
</feature>
<dbReference type="PANTHER" id="PTHR24379">
    <property type="entry name" value="KRAB AND ZINC FINGER DOMAIN-CONTAINING"/>
    <property type="match status" value="1"/>
</dbReference>
<dbReference type="PROSITE" id="PS00028">
    <property type="entry name" value="ZINC_FINGER_C2H2_1"/>
    <property type="match status" value="1"/>
</dbReference>
<dbReference type="PROSITE" id="PS00518">
    <property type="entry name" value="ZF_RING_1"/>
    <property type="match status" value="1"/>
</dbReference>
<evidence type="ECO:0000259" key="8">
    <source>
        <dbReference type="PROSITE" id="PS50157"/>
    </source>
</evidence>
<gene>
    <name evidence="9" type="ORF">DFH05DRAFT_1482406</name>
</gene>
<keyword evidence="3 5" id="KW-0863">Zinc-finger</keyword>
<dbReference type="SMART" id="SM00184">
    <property type="entry name" value="RING"/>
    <property type="match status" value="2"/>
</dbReference>
<dbReference type="InterPro" id="IPR017907">
    <property type="entry name" value="Znf_RING_CS"/>
</dbReference>
<sequence>MFSCPICKKPYETLKAMKEHAKISRTHFLCDYCDRMFRSPHTLGRHVDTKHIARENEERLYTCHTCNRSFASQSSLDEHYRGSNVHPVCSRCGKGFKDQWSFDEHEQLCPHHALEVICRSCHITIKKNDMLKHYLDSPNHPTCLQCKVGFVDDSAFEQHCLRLHDIARCKRCRRQYDSVFGLERAKKHATCSTCENGSTQDRQEDIISQLQSDPTNEEDSKARSLISQTSSPEIVSRPNTLSYQSVSRLSVPIVKDEDRLLTRTSCISHTSTQASPVSRPSVETAQQWLLHEQFPAGMKVKNRSSSSTPVTATPIVDDHNVSSILEPKNNAVTSGEILPSWYIDPPSPPSGDLLSPEVRTPVGLDAIPTISPSPSSPISQSVIAPAHPDSWPQWQGFTEKKILRPSLPSIVTGTSGRPVDSVKSSVSTSLAQGFAVLGLDKPNDSLFNTQAPDLSSPALRHDLTWNFDPSTNLGSNGVRIDRQWSSIQPSSYQKAVARPSSTSTSFSTVNSGSHSEGCSSTAGSCFSPLPVATVSLHCRLCMRDPCVHPTATMCGHIFCGNCITESVIISPRCPVCQHALLLYCLFQLDLSP</sequence>
<dbReference type="Gene3D" id="3.30.40.10">
    <property type="entry name" value="Zinc/RING finger domain, C3HC4 (zinc finger)"/>
    <property type="match status" value="1"/>
</dbReference>
<reference evidence="9 10" key="1">
    <citation type="journal article" date="2023" name="Proc. Natl. Acad. Sci. U.S.A.">
        <title>A global phylogenomic analysis of the shiitake genus Lentinula.</title>
        <authorList>
            <person name="Sierra-Patev S."/>
            <person name="Min B."/>
            <person name="Naranjo-Ortiz M."/>
            <person name="Looney B."/>
            <person name="Konkel Z."/>
            <person name="Slot J.C."/>
            <person name="Sakamoto Y."/>
            <person name="Steenwyk J.L."/>
            <person name="Rokas A."/>
            <person name="Carro J."/>
            <person name="Camarero S."/>
            <person name="Ferreira P."/>
            <person name="Molpeceres G."/>
            <person name="Ruiz-Duenas F.J."/>
            <person name="Serrano A."/>
            <person name="Henrissat B."/>
            <person name="Drula E."/>
            <person name="Hughes K.W."/>
            <person name="Mata J.L."/>
            <person name="Ishikawa N.K."/>
            <person name="Vargas-Isla R."/>
            <person name="Ushijima S."/>
            <person name="Smith C.A."/>
            <person name="Donoghue J."/>
            <person name="Ahrendt S."/>
            <person name="Andreopoulos W."/>
            <person name="He G."/>
            <person name="LaButti K."/>
            <person name="Lipzen A."/>
            <person name="Ng V."/>
            <person name="Riley R."/>
            <person name="Sandor L."/>
            <person name="Barry K."/>
            <person name="Martinez A.T."/>
            <person name="Xiao Y."/>
            <person name="Gibbons J.G."/>
            <person name="Terashima K."/>
            <person name="Grigoriev I.V."/>
            <person name="Hibbett D."/>
        </authorList>
    </citation>
    <scope>NUCLEOTIDE SEQUENCE [LARGE SCALE GENOMIC DNA]</scope>
    <source>
        <strain evidence="9 10">TFB7810</strain>
    </source>
</reference>
<keyword evidence="4" id="KW-0862">Zinc</keyword>
<evidence type="ECO:0000259" key="7">
    <source>
        <dbReference type="PROSITE" id="PS50089"/>
    </source>
</evidence>
<dbReference type="InterPro" id="IPR013087">
    <property type="entry name" value="Znf_C2H2_type"/>
</dbReference>
<dbReference type="AlphaFoldDB" id="A0A9W8P6Z3"/>
<organism evidence="9 10">
    <name type="scientific">Lentinula detonsa</name>
    <dbReference type="NCBI Taxonomy" id="2804962"/>
    <lineage>
        <taxon>Eukaryota</taxon>
        <taxon>Fungi</taxon>
        <taxon>Dikarya</taxon>
        <taxon>Basidiomycota</taxon>
        <taxon>Agaricomycotina</taxon>
        <taxon>Agaricomycetes</taxon>
        <taxon>Agaricomycetidae</taxon>
        <taxon>Agaricales</taxon>
        <taxon>Marasmiineae</taxon>
        <taxon>Omphalotaceae</taxon>
        <taxon>Lentinula</taxon>
    </lineage>
</organism>
<dbReference type="EMBL" id="JANVFU010000003">
    <property type="protein sequence ID" value="KAJ3747973.1"/>
    <property type="molecule type" value="Genomic_DNA"/>
</dbReference>
<proteinExistence type="predicted"/>
<keyword evidence="1" id="KW-0479">Metal-binding</keyword>
<evidence type="ECO:0000256" key="6">
    <source>
        <dbReference type="SAM" id="MobiDB-lite"/>
    </source>
</evidence>
<dbReference type="InterPro" id="IPR001841">
    <property type="entry name" value="Znf_RING"/>
</dbReference>
<accession>A0A9W8P6Z3</accession>
<dbReference type="Pfam" id="PF12874">
    <property type="entry name" value="zf-met"/>
    <property type="match status" value="1"/>
</dbReference>
<dbReference type="SUPFAM" id="SSF57850">
    <property type="entry name" value="RING/U-box"/>
    <property type="match status" value="1"/>
</dbReference>
<feature type="domain" description="RING-type" evidence="7">
    <location>
        <begin position="538"/>
        <end position="577"/>
    </location>
</feature>
<keyword evidence="10" id="KW-1185">Reference proteome</keyword>
<evidence type="ECO:0000256" key="1">
    <source>
        <dbReference type="ARBA" id="ARBA00022723"/>
    </source>
</evidence>
<dbReference type="Proteomes" id="UP001142393">
    <property type="component" value="Unassembled WGS sequence"/>
</dbReference>
<evidence type="ECO:0000256" key="3">
    <source>
        <dbReference type="ARBA" id="ARBA00022771"/>
    </source>
</evidence>
<evidence type="ECO:0000256" key="2">
    <source>
        <dbReference type="ARBA" id="ARBA00022737"/>
    </source>
</evidence>
<dbReference type="InterPro" id="IPR013083">
    <property type="entry name" value="Znf_RING/FYVE/PHD"/>
</dbReference>
<evidence type="ECO:0000256" key="5">
    <source>
        <dbReference type="PROSITE-ProRule" id="PRU00042"/>
    </source>
</evidence>
<dbReference type="GO" id="GO:0008270">
    <property type="term" value="F:zinc ion binding"/>
    <property type="evidence" value="ECO:0007669"/>
    <property type="project" value="UniProtKB-KW"/>
</dbReference>
<dbReference type="InterPro" id="IPR036236">
    <property type="entry name" value="Znf_C2H2_sf"/>
</dbReference>
<evidence type="ECO:0000313" key="10">
    <source>
        <dbReference type="Proteomes" id="UP001142393"/>
    </source>
</evidence>
<keyword evidence="2" id="KW-0677">Repeat</keyword>
<evidence type="ECO:0000256" key="4">
    <source>
        <dbReference type="ARBA" id="ARBA00022833"/>
    </source>
</evidence>
<evidence type="ECO:0000313" key="9">
    <source>
        <dbReference type="EMBL" id="KAJ3747973.1"/>
    </source>
</evidence>
<feature type="region of interest" description="Disordered" evidence="6">
    <location>
        <begin position="211"/>
        <end position="237"/>
    </location>
</feature>
<feature type="compositionally biased region" description="Polar residues" evidence="6">
    <location>
        <begin position="225"/>
        <end position="237"/>
    </location>
</feature>
<dbReference type="Gene3D" id="3.30.160.60">
    <property type="entry name" value="Classic Zinc Finger"/>
    <property type="match status" value="2"/>
</dbReference>
<dbReference type="PANTHER" id="PTHR24379:SF121">
    <property type="entry name" value="C2H2-TYPE DOMAIN-CONTAINING PROTEIN"/>
    <property type="match status" value="1"/>
</dbReference>
<dbReference type="PROSITE" id="PS50157">
    <property type="entry name" value="ZINC_FINGER_C2H2_2"/>
    <property type="match status" value="2"/>
</dbReference>
<dbReference type="SUPFAM" id="SSF57667">
    <property type="entry name" value="beta-beta-alpha zinc fingers"/>
    <property type="match status" value="1"/>
</dbReference>
<comment type="caution">
    <text evidence="9">The sequence shown here is derived from an EMBL/GenBank/DDBJ whole genome shotgun (WGS) entry which is preliminary data.</text>
</comment>
<evidence type="ECO:0008006" key="11">
    <source>
        <dbReference type="Google" id="ProtNLM"/>
    </source>
</evidence>
<feature type="domain" description="C2H2-type" evidence="8">
    <location>
        <begin position="61"/>
        <end position="86"/>
    </location>
</feature>
<dbReference type="PROSITE" id="PS50089">
    <property type="entry name" value="ZF_RING_2"/>
    <property type="match status" value="1"/>
</dbReference>
<protein>
    <recommendedName>
        <fullName evidence="11">RING-type domain-containing protein</fullName>
    </recommendedName>
</protein>
<dbReference type="SMART" id="SM00355">
    <property type="entry name" value="ZnF_C2H2"/>
    <property type="match status" value="5"/>
</dbReference>